<feature type="domain" description="Multidrug resistance protein MdtA-like alpha-helical hairpin" evidence="3">
    <location>
        <begin position="113"/>
        <end position="182"/>
    </location>
</feature>
<dbReference type="RefSeq" id="WP_076955595.1">
    <property type="nucleotide sequence ID" value="NZ_MLCO01000009.1"/>
</dbReference>
<name>A0A1V2HAC9_9PROT</name>
<dbReference type="Proteomes" id="UP000188879">
    <property type="component" value="Unassembled WGS sequence"/>
</dbReference>
<dbReference type="Gene3D" id="1.10.287.470">
    <property type="entry name" value="Helix hairpin bin"/>
    <property type="match status" value="1"/>
</dbReference>
<dbReference type="Pfam" id="PF25876">
    <property type="entry name" value="HH_MFP_RND"/>
    <property type="match status" value="1"/>
</dbReference>
<dbReference type="FunFam" id="2.40.420.20:FF:000001">
    <property type="entry name" value="Efflux RND transporter periplasmic adaptor subunit"/>
    <property type="match status" value="1"/>
</dbReference>
<dbReference type="OrthoDB" id="9800613at2"/>
<dbReference type="EMBL" id="MLCO01000009">
    <property type="protein sequence ID" value="ONG58895.1"/>
    <property type="molecule type" value="Genomic_DNA"/>
</dbReference>
<evidence type="ECO:0000259" key="4">
    <source>
        <dbReference type="Pfam" id="PF25917"/>
    </source>
</evidence>
<sequence>MTLPSQAFLARRGLVPLGGLLLGALALAGCKEEAKAQGQAAAAPPPPVTVVRLAPEAVSLETLLPGRTTAFQTAEIRPQVGGVIREKLYREGETVAAGQTLFQIDPAPYRAALASAQATLARAEATLSAARVTANRYRPLVAQNAVSRLDYDNAVAAQRQAEADVAAGKASVETAQINLDYTRVSSPIAGRTSRSSLTVGALVTADQTGALLTVTQLDPIYVDVTQPSATLLRLRRELAAGRIRSSGDAAAEVHLVLEDGTAYPNAGKLQFSEATVDAETGSVTLRAQFPNPDGVLMPGMFVRQRLEEGIAPDALLVPQQAVTRNYKGEATAMVVQADGTVAGRVLRTERAIGNKWLVSGGLQAGDRVVVEGLQRIAPGAKPQVTEVSAAEFDARTRQQAGS</sequence>
<comment type="caution">
    <text evidence="7">The sequence shown here is derived from an EMBL/GenBank/DDBJ whole genome shotgun (WGS) entry which is preliminary data.</text>
</comment>
<dbReference type="AlphaFoldDB" id="A0A1V2HAC9"/>
<dbReference type="GO" id="GO:0022857">
    <property type="term" value="F:transmembrane transporter activity"/>
    <property type="evidence" value="ECO:0007669"/>
    <property type="project" value="InterPro"/>
</dbReference>
<evidence type="ECO:0000256" key="2">
    <source>
        <dbReference type="ARBA" id="ARBA00009477"/>
    </source>
</evidence>
<dbReference type="GO" id="GO:0005886">
    <property type="term" value="C:plasma membrane"/>
    <property type="evidence" value="ECO:0007669"/>
    <property type="project" value="UniProtKB-SubCell"/>
</dbReference>
<evidence type="ECO:0000256" key="1">
    <source>
        <dbReference type="ARBA" id="ARBA00004196"/>
    </source>
</evidence>
<dbReference type="Pfam" id="PF25917">
    <property type="entry name" value="BSH_RND"/>
    <property type="match status" value="1"/>
</dbReference>
<feature type="domain" description="Multidrug resistance protein MdtA-like C-terminal permuted SH3" evidence="6">
    <location>
        <begin position="313"/>
        <end position="375"/>
    </location>
</feature>
<protein>
    <submittedName>
        <fullName evidence="7">Efflux transporter periplasmic adaptor subunit</fullName>
    </submittedName>
</protein>
<feature type="domain" description="Multidrug resistance protein MdtA-like barrel-sandwich hybrid" evidence="4">
    <location>
        <begin position="73"/>
        <end position="215"/>
    </location>
</feature>
<dbReference type="PROSITE" id="PS51318">
    <property type="entry name" value="TAT"/>
    <property type="match status" value="1"/>
</dbReference>
<dbReference type="PANTHER" id="PTHR30158">
    <property type="entry name" value="ACRA/E-RELATED COMPONENT OF DRUG EFFLUX TRANSPORTER"/>
    <property type="match status" value="1"/>
</dbReference>
<feature type="domain" description="Multidrug resistance protein MdtA-like beta-barrel" evidence="5">
    <location>
        <begin position="219"/>
        <end position="309"/>
    </location>
</feature>
<reference evidence="7 8" key="1">
    <citation type="submission" date="2016-10" db="EMBL/GenBank/DDBJ databases">
        <title>Draft Genome sequence of Roseomonas sp. strain M3.</title>
        <authorList>
            <person name="Subhash Y."/>
            <person name="Lee S."/>
        </authorList>
    </citation>
    <scope>NUCLEOTIDE SEQUENCE [LARGE SCALE GENOMIC DNA]</scope>
    <source>
        <strain evidence="7 8">M3</strain>
    </source>
</reference>
<dbReference type="InterPro" id="IPR006311">
    <property type="entry name" value="TAT_signal"/>
</dbReference>
<dbReference type="Gene3D" id="2.40.420.20">
    <property type="match status" value="1"/>
</dbReference>
<dbReference type="InterPro" id="IPR058624">
    <property type="entry name" value="MdtA-like_HH"/>
</dbReference>
<dbReference type="PANTHER" id="PTHR30158:SF3">
    <property type="entry name" value="MULTIDRUG EFFLUX PUMP SUBUNIT ACRA-RELATED"/>
    <property type="match status" value="1"/>
</dbReference>
<evidence type="ECO:0000259" key="5">
    <source>
        <dbReference type="Pfam" id="PF25944"/>
    </source>
</evidence>
<organism evidence="7 8">
    <name type="scientific">Teichococcus deserti</name>
    <dbReference type="NCBI Taxonomy" id="1817963"/>
    <lineage>
        <taxon>Bacteria</taxon>
        <taxon>Pseudomonadati</taxon>
        <taxon>Pseudomonadota</taxon>
        <taxon>Alphaproteobacteria</taxon>
        <taxon>Acetobacterales</taxon>
        <taxon>Roseomonadaceae</taxon>
        <taxon>Roseomonas</taxon>
    </lineage>
</organism>
<dbReference type="InterPro" id="IPR006143">
    <property type="entry name" value="RND_pump_MFP"/>
</dbReference>
<dbReference type="InterPro" id="IPR058627">
    <property type="entry name" value="MdtA-like_C"/>
</dbReference>
<dbReference type="GO" id="GO:0046677">
    <property type="term" value="P:response to antibiotic"/>
    <property type="evidence" value="ECO:0007669"/>
    <property type="project" value="TreeGrafter"/>
</dbReference>
<evidence type="ECO:0000259" key="6">
    <source>
        <dbReference type="Pfam" id="PF25967"/>
    </source>
</evidence>
<gene>
    <name evidence="7" type="ORF">BKE38_01450</name>
</gene>
<evidence type="ECO:0000313" key="7">
    <source>
        <dbReference type="EMBL" id="ONG58895.1"/>
    </source>
</evidence>
<proteinExistence type="inferred from homology"/>
<dbReference type="InterPro" id="IPR058625">
    <property type="entry name" value="MdtA-like_BSH"/>
</dbReference>
<comment type="similarity">
    <text evidence="2">Belongs to the membrane fusion protein (MFP) (TC 8.A.1) family.</text>
</comment>
<dbReference type="Gene3D" id="2.40.30.170">
    <property type="match status" value="1"/>
</dbReference>
<accession>A0A1V2HAC9</accession>
<evidence type="ECO:0000259" key="3">
    <source>
        <dbReference type="Pfam" id="PF25876"/>
    </source>
</evidence>
<keyword evidence="8" id="KW-1185">Reference proteome</keyword>
<evidence type="ECO:0000313" key="8">
    <source>
        <dbReference type="Proteomes" id="UP000188879"/>
    </source>
</evidence>
<dbReference type="Gene3D" id="2.40.50.100">
    <property type="match status" value="1"/>
</dbReference>
<comment type="subcellular location">
    <subcellularLocation>
        <location evidence="1">Cell envelope</location>
    </subcellularLocation>
</comment>
<dbReference type="Pfam" id="PF25944">
    <property type="entry name" value="Beta-barrel_RND"/>
    <property type="match status" value="1"/>
</dbReference>
<dbReference type="NCBIfam" id="TIGR01730">
    <property type="entry name" value="RND_mfp"/>
    <property type="match status" value="1"/>
</dbReference>
<dbReference type="SUPFAM" id="SSF111369">
    <property type="entry name" value="HlyD-like secretion proteins"/>
    <property type="match status" value="1"/>
</dbReference>
<dbReference type="Pfam" id="PF25967">
    <property type="entry name" value="RND-MFP_C"/>
    <property type="match status" value="1"/>
</dbReference>
<dbReference type="InterPro" id="IPR058626">
    <property type="entry name" value="MdtA-like_b-barrel"/>
</dbReference>